<dbReference type="InterPro" id="IPR057158">
    <property type="entry name" value="DUF7836"/>
</dbReference>
<gene>
    <name evidence="2" type="ORF">EDD58_10128</name>
</gene>
<dbReference type="OrthoDB" id="2381377at2"/>
<keyword evidence="3" id="KW-1185">Reference proteome</keyword>
<dbReference type="EMBL" id="SMAG01000001">
    <property type="protein sequence ID" value="TCS96397.1"/>
    <property type="molecule type" value="Genomic_DNA"/>
</dbReference>
<accession>A0A4V2UVN1</accession>
<evidence type="ECO:0000313" key="2">
    <source>
        <dbReference type="EMBL" id="TCS96397.1"/>
    </source>
</evidence>
<dbReference type="NCBIfam" id="NF045650">
    <property type="entry name" value="CD1247_Nterm"/>
    <property type="match status" value="1"/>
</dbReference>
<evidence type="ECO:0000313" key="3">
    <source>
        <dbReference type="Proteomes" id="UP000294937"/>
    </source>
</evidence>
<sequence length="148" mass="17123">MFERLKRDLSYIEGLMEGSNFSQNSPEQKVIERLVKVVEDLVETTQHMDLRQIELEDYVDVIDEDLNDLELLTYGDLDNDDDENEMVELTCPECGEDVWIDTADLEDESIELLCPECHTTLIMEDAAHDEDLEIQFIPEKDPGVLIRS</sequence>
<name>A0A4V2UVN1_9BACL</name>
<feature type="domain" description="DUF7836" evidence="1">
    <location>
        <begin position="85"/>
        <end position="122"/>
    </location>
</feature>
<dbReference type="Proteomes" id="UP000294937">
    <property type="component" value="Unassembled WGS sequence"/>
</dbReference>
<proteinExistence type="predicted"/>
<protein>
    <recommendedName>
        <fullName evidence="1">DUF7836 domain-containing protein</fullName>
    </recommendedName>
</protein>
<evidence type="ECO:0000259" key="1">
    <source>
        <dbReference type="Pfam" id="PF25206"/>
    </source>
</evidence>
<dbReference type="RefSeq" id="WP_131922820.1">
    <property type="nucleotide sequence ID" value="NZ_SMAG01000001.1"/>
</dbReference>
<dbReference type="Pfam" id="PF25206">
    <property type="entry name" value="DUF7836"/>
    <property type="match status" value="1"/>
</dbReference>
<dbReference type="AlphaFoldDB" id="A0A4V2UVN1"/>
<dbReference type="InterPro" id="IPR054688">
    <property type="entry name" value="CD1247_N"/>
</dbReference>
<reference evidence="2 3" key="1">
    <citation type="submission" date="2019-03" db="EMBL/GenBank/DDBJ databases">
        <title>Genomic Encyclopedia of Type Strains, Phase IV (KMG-IV): sequencing the most valuable type-strain genomes for metagenomic binning, comparative biology and taxonomic classification.</title>
        <authorList>
            <person name="Goeker M."/>
        </authorList>
    </citation>
    <scope>NUCLEOTIDE SEQUENCE [LARGE SCALE GENOMIC DNA]</scope>
    <source>
        <strain evidence="2 3">DSM 45707</strain>
    </source>
</reference>
<organism evidence="2 3">
    <name type="scientific">Hazenella coriacea</name>
    <dbReference type="NCBI Taxonomy" id="1179467"/>
    <lineage>
        <taxon>Bacteria</taxon>
        <taxon>Bacillati</taxon>
        <taxon>Bacillota</taxon>
        <taxon>Bacilli</taxon>
        <taxon>Bacillales</taxon>
        <taxon>Thermoactinomycetaceae</taxon>
        <taxon>Hazenella</taxon>
    </lineage>
</organism>
<comment type="caution">
    <text evidence="2">The sequence shown here is derived from an EMBL/GenBank/DDBJ whole genome shotgun (WGS) entry which is preliminary data.</text>
</comment>